<comment type="cofactor">
    <cofactor evidence="9">
        <name>Mg(2+)</name>
        <dbReference type="ChEBI" id="CHEBI:18420"/>
    </cofactor>
    <text evidence="9">Binds 2 magnesium ions per monomer.</text>
</comment>
<dbReference type="EC" id="2.4.2.18" evidence="9"/>
<dbReference type="UniPathway" id="UPA00035">
    <property type="reaction ID" value="UER00041"/>
</dbReference>
<evidence type="ECO:0000313" key="13">
    <source>
        <dbReference type="Proteomes" id="UP000594961"/>
    </source>
</evidence>
<name>A0A7M1R2H1_9ACTO</name>
<dbReference type="GO" id="GO:0004048">
    <property type="term" value="F:anthranilate phosphoribosyltransferase activity"/>
    <property type="evidence" value="ECO:0007669"/>
    <property type="project" value="UniProtKB-UniRule"/>
</dbReference>
<dbReference type="Proteomes" id="UP000594961">
    <property type="component" value="Chromosome"/>
</dbReference>
<feature type="binding site" evidence="9">
    <location>
        <position position="91"/>
    </location>
    <ligand>
        <name>5-phospho-alpha-D-ribose 1-diphosphate</name>
        <dbReference type="ChEBI" id="CHEBI:58017"/>
    </ligand>
</feature>
<dbReference type="Gene3D" id="3.40.1030.10">
    <property type="entry name" value="Nucleoside phosphorylase/phosphoribosyltransferase catalytic domain"/>
    <property type="match status" value="1"/>
</dbReference>
<comment type="subunit">
    <text evidence="9">Homodimer.</text>
</comment>
<evidence type="ECO:0000313" key="12">
    <source>
        <dbReference type="EMBL" id="QOR48512.1"/>
    </source>
</evidence>
<keyword evidence="4 9" id="KW-0808">Transferase</keyword>
<feature type="domain" description="Glycosyl transferase family 3 N-terminal" evidence="11">
    <location>
        <begin position="9"/>
        <end position="68"/>
    </location>
</feature>
<comment type="similarity">
    <text evidence="9">Belongs to the anthranilate phosphoribosyltransferase family.</text>
</comment>
<dbReference type="FunFam" id="3.40.1030.10:FF:000002">
    <property type="entry name" value="Anthranilate phosphoribosyltransferase"/>
    <property type="match status" value="1"/>
</dbReference>
<dbReference type="GO" id="GO:0000162">
    <property type="term" value="P:L-tryptophan biosynthetic process"/>
    <property type="evidence" value="ECO:0007669"/>
    <property type="project" value="UniProtKB-UniRule"/>
</dbReference>
<keyword evidence="6 9" id="KW-0057">Aromatic amino acid biosynthesis</keyword>
<dbReference type="InterPro" id="IPR036320">
    <property type="entry name" value="Glycosyl_Trfase_fam3_N_dom_sf"/>
</dbReference>
<evidence type="ECO:0000259" key="10">
    <source>
        <dbReference type="Pfam" id="PF00591"/>
    </source>
</evidence>
<dbReference type="GO" id="GO:0000287">
    <property type="term" value="F:magnesium ion binding"/>
    <property type="evidence" value="ECO:0007669"/>
    <property type="project" value="UniProtKB-UniRule"/>
</dbReference>
<keyword evidence="3 9" id="KW-0328">Glycosyltransferase</keyword>
<comment type="caution">
    <text evidence="9">Lacks conserved residue(s) required for the propagation of feature annotation.</text>
</comment>
<evidence type="ECO:0000256" key="2">
    <source>
        <dbReference type="ARBA" id="ARBA00022605"/>
    </source>
</evidence>
<protein>
    <recommendedName>
        <fullName evidence="9">Anthranilate phosphoribosyltransferase</fullName>
        <ecNumber evidence="9">2.4.2.18</ecNumber>
    </recommendedName>
</protein>
<feature type="binding site" evidence="9">
    <location>
        <position position="83"/>
    </location>
    <ligand>
        <name>anthranilate</name>
        <dbReference type="ChEBI" id="CHEBI:16567"/>
        <label>1</label>
    </ligand>
</feature>
<dbReference type="AlphaFoldDB" id="A0A7M1R2H1"/>
<evidence type="ECO:0000256" key="4">
    <source>
        <dbReference type="ARBA" id="ARBA00022679"/>
    </source>
</evidence>
<evidence type="ECO:0000256" key="6">
    <source>
        <dbReference type="ARBA" id="ARBA00023141"/>
    </source>
</evidence>
<dbReference type="HAMAP" id="MF_00211">
    <property type="entry name" value="TrpD"/>
    <property type="match status" value="1"/>
</dbReference>
<evidence type="ECO:0000256" key="9">
    <source>
        <dbReference type="HAMAP-Rule" id="MF_00211"/>
    </source>
</evidence>
<keyword evidence="9" id="KW-0460">Magnesium</keyword>
<feature type="binding site" evidence="9">
    <location>
        <begin position="86"/>
        <end position="87"/>
    </location>
    <ligand>
        <name>5-phospho-alpha-D-ribose 1-diphosphate</name>
        <dbReference type="ChEBI" id="CHEBI:58017"/>
    </ligand>
</feature>
<dbReference type="SUPFAM" id="SSF52418">
    <property type="entry name" value="Nucleoside phosphorylase/phosphoribosyltransferase catalytic domain"/>
    <property type="match status" value="1"/>
</dbReference>
<evidence type="ECO:0000259" key="11">
    <source>
        <dbReference type="Pfam" id="PF02885"/>
    </source>
</evidence>
<feature type="binding site" evidence="9">
    <location>
        <position position="228"/>
    </location>
    <ligand>
        <name>Mg(2+)</name>
        <dbReference type="ChEBI" id="CHEBI:18420"/>
        <label>2</label>
    </ligand>
</feature>
<comment type="similarity">
    <text evidence="8">In the C-terminal section; belongs to the anthranilate phosphoribosyltransferase family.</text>
</comment>
<proteinExistence type="inferred from homology"/>
<feature type="binding site" evidence="9">
    <location>
        <begin position="93"/>
        <end position="96"/>
    </location>
    <ligand>
        <name>5-phospho-alpha-D-ribose 1-diphosphate</name>
        <dbReference type="ChEBI" id="CHEBI:58017"/>
    </ligand>
</feature>
<feature type="binding site" evidence="9">
    <location>
        <position position="123"/>
    </location>
    <ligand>
        <name>5-phospho-alpha-D-ribose 1-diphosphate</name>
        <dbReference type="ChEBI" id="CHEBI:58017"/>
    </ligand>
</feature>
<feature type="domain" description="Glycosyl transferase family 3" evidence="10">
    <location>
        <begin position="77"/>
        <end position="336"/>
    </location>
</feature>
<reference evidence="12 13" key="1">
    <citation type="submission" date="2020-10" db="EMBL/GenBank/DDBJ databases">
        <title>Trueperella pecoris sp. nov. isolated from bovine and porcine specimens.</title>
        <authorList>
            <person name="Schoenecker L."/>
            <person name="Schnydrig P."/>
            <person name="Brodard I."/>
            <person name="Thomann A."/>
            <person name="Hemphill A."/>
            <person name="Rodriguez-Campos S."/>
            <person name="Perreten V."/>
            <person name="Jores J."/>
            <person name="Kittl S."/>
        </authorList>
    </citation>
    <scope>NUCLEOTIDE SEQUENCE [LARGE SCALE GENOMIC DNA]</scope>
    <source>
        <strain evidence="12 13">19OD0592</strain>
    </source>
</reference>
<dbReference type="InterPro" id="IPR005940">
    <property type="entry name" value="Anthranilate_Pribosyl_Tfrase"/>
</dbReference>
<feature type="binding site" evidence="9">
    <location>
        <position position="95"/>
    </location>
    <ligand>
        <name>Mg(2+)</name>
        <dbReference type="ChEBI" id="CHEBI:18420"/>
        <label>1</label>
    </ligand>
</feature>
<dbReference type="NCBIfam" id="TIGR01245">
    <property type="entry name" value="trpD"/>
    <property type="match status" value="1"/>
</dbReference>
<dbReference type="InterPro" id="IPR035902">
    <property type="entry name" value="Nuc_phospho_transferase"/>
</dbReference>
<comment type="pathway">
    <text evidence="1 9">Amino-acid biosynthesis; L-tryptophan biosynthesis; L-tryptophan from chorismate: step 2/5.</text>
</comment>
<comment type="catalytic activity">
    <reaction evidence="7 9">
        <text>N-(5-phospho-beta-D-ribosyl)anthranilate + diphosphate = 5-phospho-alpha-D-ribose 1-diphosphate + anthranilate</text>
        <dbReference type="Rhea" id="RHEA:11768"/>
        <dbReference type="ChEBI" id="CHEBI:16567"/>
        <dbReference type="ChEBI" id="CHEBI:18277"/>
        <dbReference type="ChEBI" id="CHEBI:33019"/>
        <dbReference type="ChEBI" id="CHEBI:58017"/>
        <dbReference type="EC" id="2.4.2.18"/>
    </reaction>
</comment>
<evidence type="ECO:0000256" key="3">
    <source>
        <dbReference type="ARBA" id="ARBA00022676"/>
    </source>
</evidence>
<keyword evidence="9" id="KW-0479">Metal-binding</keyword>
<dbReference type="PANTHER" id="PTHR43285:SF2">
    <property type="entry name" value="ANTHRANILATE PHOSPHORIBOSYLTRANSFERASE"/>
    <property type="match status" value="1"/>
</dbReference>
<sequence length="358" mass="38021">MPDYTWPELTWKVMNRQDLSADETAWAMDSVMSGETSPISLAGFLTALATKGETTEELLGLANSMQAHSAPVDLPSDCVDIVGTGGDRLRTVNISTTAAIVAAASGLKVVKHGNRASSSRSGSADCLEALGVNLNLSIVAVEHVFDETGITFLFANKFHPSMKYAAMARRELGVATAFNVLGPLTNPARPEAGAIGVSKASHAPLVAGVIARRGHRALVFRGDNGLDELSTVCRNNVWEVRSGQITFHQFEATDVGLPRASIDDLRGSDAAYNAAVTERVLGGENGPVRDSVLFNAAGAIVADGQAEGARATDGDILTRVRHALEIAGEAVDSGRALQLLCRWRELSQSYRDHEDRDL</sequence>
<feature type="binding site" evidence="9">
    <location>
        <position position="83"/>
    </location>
    <ligand>
        <name>5-phospho-alpha-D-ribose 1-diphosphate</name>
        <dbReference type="ChEBI" id="CHEBI:58017"/>
    </ligand>
</feature>
<feature type="binding site" evidence="9">
    <location>
        <position position="114"/>
    </location>
    <ligand>
        <name>anthranilate</name>
        <dbReference type="ChEBI" id="CHEBI:16567"/>
        <label>1</label>
    </ligand>
</feature>
<feature type="binding site" evidence="9">
    <location>
        <position position="169"/>
    </location>
    <ligand>
        <name>anthranilate</name>
        <dbReference type="ChEBI" id="CHEBI:16567"/>
        <label>2</label>
    </ligand>
</feature>
<comment type="function">
    <text evidence="9">Catalyzes the transfer of the phosphoribosyl group of 5-phosphorylribose-1-pyrophosphate (PRPP) to anthranilate to yield N-(5'-phosphoribosyl)-anthranilate (PRA).</text>
</comment>
<dbReference type="PANTHER" id="PTHR43285">
    <property type="entry name" value="ANTHRANILATE PHOSPHORIBOSYLTRANSFERASE"/>
    <property type="match status" value="1"/>
</dbReference>
<accession>A0A7M1R2H1</accession>
<dbReference type="InterPro" id="IPR017459">
    <property type="entry name" value="Glycosyl_Trfase_fam3_N_dom"/>
</dbReference>
<dbReference type="Pfam" id="PF02885">
    <property type="entry name" value="Glycos_trans_3N"/>
    <property type="match status" value="1"/>
</dbReference>
<evidence type="ECO:0000256" key="5">
    <source>
        <dbReference type="ARBA" id="ARBA00022822"/>
    </source>
</evidence>
<organism evidence="12 13">
    <name type="scientific">Trueperella pecoris</name>
    <dbReference type="NCBI Taxonomy" id="2733571"/>
    <lineage>
        <taxon>Bacteria</taxon>
        <taxon>Bacillati</taxon>
        <taxon>Actinomycetota</taxon>
        <taxon>Actinomycetes</taxon>
        <taxon>Actinomycetales</taxon>
        <taxon>Actinomycetaceae</taxon>
        <taxon>Trueperella</taxon>
    </lineage>
</organism>
<keyword evidence="5 9" id="KW-0822">Tryptophan biosynthesis</keyword>
<dbReference type="GO" id="GO:0005829">
    <property type="term" value="C:cytosol"/>
    <property type="evidence" value="ECO:0007669"/>
    <property type="project" value="TreeGrafter"/>
</dbReference>
<dbReference type="Pfam" id="PF00591">
    <property type="entry name" value="Glycos_transf_3"/>
    <property type="match status" value="1"/>
</dbReference>
<feature type="binding site" evidence="9">
    <location>
        <position position="228"/>
    </location>
    <ligand>
        <name>Mg(2+)</name>
        <dbReference type="ChEBI" id="CHEBI:18420"/>
        <label>1</label>
    </ligand>
</feature>
<evidence type="ECO:0000256" key="8">
    <source>
        <dbReference type="ARBA" id="ARBA00061188"/>
    </source>
</evidence>
<evidence type="ECO:0000256" key="1">
    <source>
        <dbReference type="ARBA" id="ARBA00004907"/>
    </source>
</evidence>
<feature type="binding site" evidence="9">
    <location>
        <begin position="111"/>
        <end position="119"/>
    </location>
    <ligand>
        <name>5-phospho-alpha-D-ribose 1-diphosphate</name>
        <dbReference type="ChEBI" id="CHEBI:58017"/>
    </ligand>
</feature>
<keyword evidence="2 9" id="KW-0028">Amino-acid biosynthesis</keyword>
<feature type="binding site" evidence="9">
    <location>
        <position position="227"/>
    </location>
    <ligand>
        <name>Mg(2+)</name>
        <dbReference type="ChEBI" id="CHEBI:18420"/>
        <label>2</label>
    </ligand>
</feature>
<dbReference type="SUPFAM" id="SSF47648">
    <property type="entry name" value="Nucleoside phosphorylase/phosphoribosyltransferase N-terminal domain"/>
    <property type="match status" value="1"/>
</dbReference>
<dbReference type="Gene3D" id="1.20.970.10">
    <property type="entry name" value="Transferase, Pyrimidine Nucleoside Phosphorylase, Chain C"/>
    <property type="match status" value="1"/>
</dbReference>
<gene>
    <name evidence="9 12" type="primary">trpD</name>
    <name evidence="12" type="ORF">INS90_04420</name>
</gene>
<evidence type="ECO:0000256" key="7">
    <source>
        <dbReference type="ARBA" id="ARBA00052328"/>
    </source>
</evidence>
<dbReference type="InterPro" id="IPR000312">
    <property type="entry name" value="Glycosyl_Trfase_fam3"/>
</dbReference>
<dbReference type="EMBL" id="CP063212">
    <property type="protein sequence ID" value="QOR48512.1"/>
    <property type="molecule type" value="Genomic_DNA"/>
</dbReference>
<dbReference type="RefSeq" id="WP_197555064.1">
    <property type="nucleotide sequence ID" value="NZ_CP063212.1"/>
</dbReference>